<name>A0A195EJW8_9HYME</name>
<reference evidence="2 3" key="1">
    <citation type="submission" date="2015-09" db="EMBL/GenBank/DDBJ databases">
        <title>Trachymyrmex cornetzi WGS genome.</title>
        <authorList>
            <person name="Nygaard S."/>
            <person name="Hu H."/>
            <person name="Boomsma J."/>
            <person name="Zhang G."/>
        </authorList>
    </citation>
    <scope>NUCLEOTIDE SEQUENCE [LARGE SCALE GENOMIC DNA]</scope>
    <source>
        <strain evidence="2">Tcor2-1</strain>
        <tissue evidence="2">Whole body</tissue>
    </source>
</reference>
<keyword evidence="3" id="KW-1185">Reference proteome</keyword>
<sequence length="293" mass="33064">MVGTHAVCTPERRLAGNGFPWLLAKFDKLAVTGTVVPSAKKVPRKDQLMHSHGKKDAPCQQRTCSAGQSRVTYTWKTLNPPVLSRVSQGLVKDPGLSGWRGLQIHEQSRTKKIIFKGKVEEIWIFTNDFEKSSDAGHRVSINLAHVPTTVSLARFSYVKRPRTMATMCHSDPMILRNNDDVTRGFTYGCPLRVFRFPCEPHPFFPIPDHPQPSSFPSSLRKLARNIRFFTASTQPVGNVSHITHLCRVTRVCRMYWTGIGALVTRNSERVKGRTRPWRKKPGKEGAGVHQSER</sequence>
<evidence type="ECO:0000313" key="2">
    <source>
        <dbReference type="EMBL" id="KYN28207.1"/>
    </source>
</evidence>
<evidence type="ECO:0000256" key="1">
    <source>
        <dbReference type="SAM" id="MobiDB-lite"/>
    </source>
</evidence>
<accession>A0A195EJW8</accession>
<evidence type="ECO:0000313" key="3">
    <source>
        <dbReference type="Proteomes" id="UP000078492"/>
    </source>
</evidence>
<proteinExistence type="predicted"/>
<feature type="region of interest" description="Disordered" evidence="1">
    <location>
        <begin position="267"/>
        <end position="293"/>
    </location>
</feature>
<feature type="compositionally biased region" description="Basic residues" evidence="1">
    <location>
        <begin position="272"/>
        <end position="281"/>
    </location>
</feature>
<dbReference type="AlphaFoldDB" id="A0A195EJW8"/>
<organism evidence="2 3">
    <name type="scientific">Trachymyrmex cornetzi</name>
    <dbReference type="NCBI Taxonomy" id="471704"/>
    <lineage>
        <taxon>Eukaryota</taxon>
        <taxon>Metazoa</taxon>
        <taxon>Ecdysozoa</taxon>
        <taxon>Arthropoda</taxon>
        <taxon>Hexapoda</taxon>
        <taxon>Insecta</taxon>
        <taxon>Pterygota</taxon>
        <taxon>Neoptera</taxon>
        <taxon>Endopterygota</taxon>
        <taxon>Hymenoptera</taxon>
        <taxon>Apocrita</taxon>
        <taxon>Aculeata</taxon>
        <taxon>Formicoidea</taxon>
        <taxon>Formicidae</taxon>
        <taxon>Myrmicinae</taxon>
        <taxon>Trachymyrmex</taxon>
    </lineage>
</organism>
<protein>
    <submittedName>
        <fullName evidence="2">Uncharacterized protein</fullName>
    </submittedName>
</protein>
<dbReference type="Proteomes" id="UP000078492">
    <property type="component" value="Unassembled WGS sequence"/>
</dbReference>
<gene>
    <name evidence="2" type="ORF">ALC57_02267</name>
</gene>
<dbReference type="EMBL" id="KQ978801">
    <property type="protein sequence ID" value="KYN28207.1"/>
    <property type="molecule type" value="Genomic_DNA"/>
</dbReference>